<evidence type="ECO:0000313" key="8">
    <source>
        <dbReference type="Proteomes" id="UP000438448"/>
    </source>
</evidence>
<dbReference type="PANTHER" id="PTHR43788">
    <property type="entry name" value="DNA2/NAM7 HELICASE FAMILY MEMBER"/>
    <property type="match status" value="1"/>
</dbReference>
<evidence type="ECO:0000256" key="1">
    <source>
        <dbReference type="ARBA" id="ARBA00022741"/>
    </source>
</evidence>
<dbReference type="CDD" id="cd18808">
    <property type="entry name" value="SF1_C_Upf1"/>
    <property type="match status" value="1"/>
</dbReference>
<evidence type="ECO:0000259" key="6">
    <source>
        <dbReference type="Pfam" id="PF13087"/>
    </source>
</evidence>
<feature type="region of interest" description="Disordered" evidence="5">
    <location>
        <begin position="120"/>
        <end position="309"/>
    </location>
</feature>
<feature type="compositionally biased region" description="Basic and acidic residues" evidence="5">
    <location>
        <begin position="191"/>
        <end position="209"/>
    </location>
</feature>
<keyword evidence="4" id="KW-0067">ATP-binding</keyword>
<name>A0A7K0D537_9NOCA</name>
<dbReference type="InterPro" id="IPR050534">
    <property type="entry name" value="Coronavir_polyprotein_1ab"/>
</dbReference>
<dbReference type="Gene3D" id="3.40.50.300">
    <property type="entry name" value="P-loop containing nucleotide triphosphate hydrolases"/>
    <property type="match status" value="2"/>
</dbReference>
<dbReference type="InterPro" id="IPR027417">
    <property type="entry name" value="P-loop_NTPase"/>
</dbReference>
<evidence type="ECO:0000313" key="7">
    <source>
        <dbReference type="EMBL" id="MQY19944.1"/>
    </source>
</evidence>
<feature type="compositionally biased region" description="Basic and acidic residues" evidence="5">
    <location>
        <begin position="120"/>
        <end position="141"/>
    </location>
</feature>
<dbReference type="InterPro" id="IPR041679">
    <property type="entry name" value="DNA2/NAM7-like_C"/>
</dbReference>
<dbReference type="GO" id="GO:0043139">
    <property type="term" value="F:5'-3' DNA helicase activity"/>
    <property type="evidence" value="ECO:0007669"/>
    <property type="project" value="TreeGrafter"/>
</dbReference>
<dbReference type="Proteomes" id="UP000438448">
    <property type="component" value="Unassembled WGS sequence"/>
</dbReference>
<dbReference type="EMBL" id="WEGK01000005">
    <property type="protein sequence ID" value="MQY19944.1"/>
    <property type="molecule type" value="Genomic_DNA"/>
</dbReference>
<keyword evidence="1" id="KW-0547">Nucleotide-binding</keyword>
<accession>A0A7K0D537</accession>
<evidence type="ECO:0000256" key="2">
    <source>
        <dbReference type="ARBA" id="ARBA00022801"/>
    </source>
</evidence>
<gene>
    <name evidence="7" type="ORF">NRB20_30390</name>
</gene>
<dbReference type="GO" id="GO:0016787">
    <property type="term" value="F:hydrolase activity"/>
    <property type="evidence" value="ECO:0007669"/>
    <property type="project" value="UniProtKB-KW"/>
</dbReference>
<keyword evidence="2" id="KW-0378">Hydrolase</keyword>
<dbReference type="InterPro" id="IPR047187">
    <property type="entry name" value="SF1_C_Upf1"/>
</dbReference>
<dbReference type="Pfam" id="PF13087">
    <property type="entry name" value="AAA_12"/>
    <property type="match status" value="1"/>
</dbReference>
<keyword evidence="8" id="KW-1185">Reference proteome</keyword>
<evidence type="ECO:0000256" key="5">
    <source>
        <dbReference type="SAM" id="MobiDB-lite"/>
    </source>
</evidence>
<reference evidence="7 8" key="1">
    <citation type="submission" date="2019-10" db="EMBL/GenBank/DDBJ databases">
        <title>Nocardia macrotermitis sp. nov. and Nocardia aurantia sp. nov., isolated from the gut of fungus growing-termite Macrotermes natalensis.</title>
        <authorList>
            <person name="Benndorf R."/>
            <person name="Schwitalla J."/>
            <person name="Martin K."/>
            <person name="De Beer W."/>
            <person name="Kaster A.-K."/>
            <person name="Vollmers J."/>
            <person name="Poulsen M."/>
            <person name="Beemelmanns C."/>
        </authorList>
    </citation>
    <scope>NUCLEOTIDE SEQUENCE [LARGE SCALE GENOMIC DNA]</scope>
    <source>
        <strain evidence="7 8">RB20</strain>
    </source>
</reference>
<evidence type="ECO:0000256" key="3">
    <source>
        <dbReference type="ARBA" id="ARBA00022806"/>
    </source>
</evidence>
<dbReference type="SUPFAM" id="SSF52540">
    <property type="entry name" value="P-loop containing nucleoside triphosphate hydrolases"/>
    <property type="match status" value="1"/>
</dbReference>
<protein>
    <recommendedName>
        <fullName evidence="6">DNA2/NAM7 helicase-like C-terminal domain-containing protein</fullName>
    </recommendedName>
</protein>
<proteinExistence type="predicted"/>
<comment type="caution">
    <text evidence="7">The sequence shown here is derived from an EMBL/GenBank/DDBJ whole genome shotgun (WGS) entry which is preliminary data.</text>
</comment>
<evidence type="ECO:0000256" key="4">
    <source>
        <dbReference type="ARBA" id="ARBA00022840"/>
    </source>
</evidence>
<organism evidence="7 8">
    <name type="scientific">Nocardia macrotermitis</name>
    <dbReference type="NCBI Taxonomy" id="2585198"/>
    <lineage>
        <taxon>Bacteria</taxon>
        <taxon>Bacillati</taxon>
        <taxon>Actinomycetota</taxon>
        <taxon>Actinomycetes</taxon>
        <taxon>Mycobacteriales</taxon>
        <taxon>Nocardiaceae</taxon>
        <taxon>Nocardia</taxon>
    </lineage>
</organism>
<dbReference type="PANTHER" id="PTHR43788:SF8">
    <property type="entry name" value="DNA-BINDING PROTEIN SMUBP-2"/>
    <property type="match status" value="1"/>
</dbReference>
<keyword evidence="3" id="KW-0347">Helicase</keyword>
<sequence>MILFGDRVVCSTSDLVEAARCEFALLRALDAELGLVPPVAAPDPLPLPTTELDTLPPHLAAAATRIEPPTGDDPATMVTALTDADRRTIAALHSDAPVILDARFFDGEFTTGCALLIRTAPDESHDAPEPVDAVADKDGSNEHPIVTGSAEQLPPPTTSRTADHHQNHSAAHFPYSSTTSGATDLMAPNRTTRESHKYQRPTPHTDADHPAPASAPGDQHEYQQPTPTPITRHPAPSLETGEPHEYQRPTPRTTDHPAPNPATVAPHEYQRPTPHTADHPAPGEADEYSSDGATAGRDQQRSMSSAAAGYAADGVQIDRSAGDSTHGPVIDRSARYSIHGVAGAGSPMGTLIELAGVAEMLRERGFRVDPWLRVRLGDGAELVRDLATVVAVFRARRARLATILAGKQDELLPVQWGDRRYLACGHCPTCTAELVAGRDLLLVAGMRPGVRAQLRDAGITTVDRLAAADSSVSGVAAHTFSALSRQAEVQLQHERTGAAVYTVTDAGALGALPLPSPGDVFLAVTDTPGTAVGVGVSPAHHAEGGEDPVVLFHAFAIAGNDSADEGFDAADETPDLLEYLLDRQEHHPGMRIYHYRSPVRQLLARLCVRYGADEQIIDDLLGSLVDLYPILRSALIIGQRSYRLADLAVLFDARSETPCADLESECAHTLRLREWLRGLAAEHGVHPAPERPRRETEPLPAVEAALREFAFDFDESRSAAQRAAALTAATLAYHRRERQPLHWAHEDRLRQPIAEWEDAPGVLIADWGTVDTKWHSTGESPMRRYLTLTGRLGTGGAPRPGTPVLTVYDRPVPGMTSRPGRRATAQATILGCALDANFDDAVRVEELLPQGCEPYDELPVAIVPGPPGQDENIADALESAAHDLLVSLPEVPATAAFDLLLRRPPRLRSGARLPEVFGDHAAAVTAAVLDLDDSYVAVQGPSGTGKTDTAARVVERLVTRYKWRVGVVARSHWAVEQVLDALVRVGVLPELVAKSETHAVAPEWLTIEPSRYPRFLDNAVNGCVIGGLPGDFADAAQVPPGALDLLLIADAGHFSLADAIAVSGSAHNLLLLGDPAPLPGHGIHPEPVHDSTLGRLLGELPTLPIEFGYFLDRTWRMHPQLCGPVSRLRYAGRLRSSETVTLARDLEGVPPGVRIEPIEHHGNSTESAEEAREIVRRVRALLGLPWHQGAMTRRLHPHDILVVTPYHAQVARIRTLLSRARIEDVLVGTPERLAGREAAVVLISMTTSSPADAPHGIQTLLSRHWITTAVARAMWTAVIVHSALLTEYLPETPEELTDLAVFLRLADSEEGAPLRSSDPGRPSVV</sequence>
<feature type="domain" description="DNA2/NAM7 helicase-like C-terminal" evidence="6">
    <location>
        <begin position="1109"/>
        <end position="1280"/>
    </location>
</feature>
<dbReference type="GO" id="GO:0005524">
    <property type="term" value="F:ATP binding"/>
    <property type="evidence" value="ECO:0007669"/>
    <property type="project" value="UniProtKB-KW"/>
</dbReference>